<proteinExistence type="predicted"/>
<evidence type="ECO:0000313" key="2">
    <source>
        <dbReference type="Proteomes" id="UP001164250"/>
    </source>
</evidence>
<accession>A0ACC1ARL2</accession>
<dbReference type="Proteomes" id="UP001164250">
    <property type="component" value="Chromosome 9"/>
</dbReference>
<dbReference type="EMBL" id="CM047905">
    <property type="protein sequence ID" value="KAJ0089273.1"/>
    <property type="molecule type" value="Genomic_DNA"/>
</dbReference>
<sequence length="204" mass="21854">MATYFHGNPTDLQAPDGLQTLVLMNPTTYVHHHQQHQFSDTTPPPPQQPPHNNLIFLNSPHAPAAPPPNNAPHFVGIPTTSPDDNISPLHGLLPRLHYNLYNANYPTPPARDTPRAKQGLSLSLSPQQQVGYGQGQAVSGEDVRVSGGSASSGSGVTNGVSGMQSVLLSSKYLKAAQELLDEVVNVNNSGINSKNDFSKEGKWK</sequence>
<comment type="caution">
    <text evidence="1">The sequence shown here is derived from an EMBL/GenBank/DDBJ whole genome shotgun (WGS) entry which is preliminary data.</text>
</comment>
<gene>
    <name evidence="1" type="ORF">Patl1_32713</name>
</gene>
<reference evidence="2" key="1">
    <citation type="journal article" date="2023" name="G3 (Bethesda)">
        <title>Genome assembly and association tests identify interacting loci associated with vigor, precocity, and sex in interspecific pistachio rootstocks.</title>
        <authorList>
            <person name="Palmer W."/>
            <person name="Jacygrad E."/>
            <person name="Sagayaradj S."/>
            <person name="Cavanaugh K."/>
            <person name="Han R."/>
            <person name="Bertier L."/>
            <person name="Beede B."/>
            <person name="Kafkas S."/>
            <person name="Golino D."/>
            <person name="Preece J."/>
            <person name="Michelmore R."/>
        </authorList>
    </citation>
    <scope>NUCLEOTIDE SEQUENCE [LARGE SCALE GENOMIC DNA]</scope>
</reference>
<protein>
    <submittedName>
        <fullName evidence="1">Uncharacterized protein</fullName>
    </submittedName>
</protein>
<keyword evidence="2" id="KW-1185">Reference proteome</keyword>
<name>A0ACC1ARL2_9ROSI</name>
<evidence type="ECO:0000313" key="1">
    <source>
        <dbReference type="EMBL" id="KAJ0089273.1"/>
    </source>
</evidence>
<organism evidence="1 2">
    <name type="scientific">Pistacia atlantica</name>
    <dbReference type="NCBI Taxonomy" id="434234"/>
    <lineage>
        <taxon>Eukaryota</taxon>
        <taxon>Viridiplantae</taxon>
        <taxon>Streptophyta</taxon>
        <taxon>Embryophyta</taxon>
        <taxon>Tracheophyta</taxon>
        <taxon>Spermatophyta</taxon>
        <taxon>Magnoliopsida</taxon>
        <taxon>eudicotyledons</taxon>
        <taxon>Gunneridae</taxon>
        <taxon>Pentapetalae</taxon>
        <taxon>rosids</taxon>
        <taxon>malvids</taxon>
        <taxon>Sapindales</taxon>
        <taxon>Anacardiaceae</taxon>
        <taxon>Pistacia</taxon>
    </lineage>
</organism>